<reference evidence="16" key="1">
    <citation type="submission" date="2013-05" db="EMBL/GenBank/DDBJ databases">
        <authorList>
            <person name="Yim A.K.Y."/>
            <person name="Chan T.F."/>
            <person name="Ji K.M."/>
            <person name="Liu X.Y."/>
            <person name="Zhou J.W."/>
            <person name="Li R.Q."/>
            <person name="Yang K.Y."/>
            <person name="Li J."/>
            <person name="Li M."/>
            <person name="Law P.T.W."/>
            <person name="Wu Y.L."/>
            <person name="Cai Z.L."/>
            <person name="Qin H."/>
            <person name="Bao Y."/>
            <person name="Leung R.K.K."/>
            <person name="Ng P.K.S."/>
            <person name="Zou J."/>
            <person name="Zhong X.J."/>
            <person name="Ran P.X."/>
            <person name="Zhong N.S."/>
            <person name="Liu Z.G."/>
            <person name="Tsui S.K.W."/>
        </authorList>
    </citation>
    <scope>NUCLEOTIDE SEQUENCE</scope>
    <source>
        <strain evidence="16">Derf</strain>
        <tissue evidence="16">Whole organism</tissue>
    </source>
</reference>
<accession>A0A922HZA3</accession>
<evidence type="ECO:0000313" key="17">
    <source>
        <dbReference type="Proteomes" id="UP000790347"/>
    </source>
</evidence>
<evidence type="ECO:0000256" key="10">
    <source>
        <dbReference type="ARBA" id="ARBA00023136"/>
    </source>
</evidence>
<evidence type="ECO:0000259" key="15">
    <source>
        <dbReference type="PROSITE" id="PS50929"/>
    </source>
</evidence>
<dbReference type="CDD" id="cd18595">
    <property type="entry name" value="ABC_6TM_MRP1_2_3_6_D1_like"/>
    <property type="match status" value="1"/>
</dbReference>
<dbReference type="GO" id="GO:0005524">
    <property type="term" value="F:ATP binding"/>
    <property type="evidence" value="ECO:0007669"/>
    <property type="project" value="UniProtKB-KW"/>
</dbReference>
<keyword evidence="3" id="KW-0813">Transport</keyword>
<comment type="subcellular location">
    <subcellularLocation>
        <location evidence="1">Vacuole membrane</location>
        <topology evidence="1">Multi-pass membrane protein</topology>
    </subcellularLocation>
</comment>
<comment type="similarity">
    <text evidence="2">Belongs to the ABC transporter superfamily. ABCC family. Conjugate transporter (TC 3.A.1.208) subfamily.</text>
</comment>
<feature type="domain" description="ABC transporter" evidence="14">
    <location>
        <begin position="1429"/>
        <end position="1663"/>
    </location>
</feature>
<feature type="transmembrane region" description="Helical" evidence="13">
    <location>
        <begin position="219"/>
        <end position="241"/>
    </location>
</feature>
<dbReference type="InterPro" id="IPR003593">
    <property type="entry name" value="AAA+_ATPase"/>
</dbReference>
<protein>
    <recommendedName>
        <fullName evidence="11">ABC-type glutathione-S-conjugate transporter</fullName>
        <ecNumber evidence="11">7.6.2.3</ecNumber>
    </recommendedName>
</protein>
<feature type="transmembrane region" description="Helical" evidence="13">
    <location>
        <begin position="187"/>
        <end position="207"/>
    </location>
</feature>
<keyword evidence="6" id="KW-0677">Repeat</keyword>
<feature type="transmembrane region" description="Helical" evidence="13">
    <location>
        <begin position="456"/>
        <end position="476"/>
    </location>
</feature>
<dbReference type="InterPro" id="IPR036640">
    <property type="entry name" value="ABC1_TM_sf"/>
</dbReference>
<dbReference type="PROSITE" id="PS00211">
    <property type="entry name" value="ABC_TRANSPORTER_1"/>
    <property type="match status" value="2"/>
</dbReference>
<dbReference type="Gene3D" id="1.20.1560.10">
    <property type="entry name" value="ABC transporter type 1, transmembrane domain"/>
    <property type="match status" value="2"/>
</dbReference>
<feature type="domain" description="ABC transmembrane type-1" evidence="15">
    <location>
        <begin position="421"/>
        <end position="700"/>
    </location>
</feature>
<dbReference type="FunFam" id="1.20.1560.10:FF:000020">
    <property type="entry name" value="ABC metal ion transporter"/>
    <property type="match status" value="1"/>
</dbReference>
<feature type="transmembrane region" description="Helical" evidence="13">
    <location>
        <begin position="1148"/>
        <end position="1177"/>
    </location>
</feature>
<dbReference type="PANTHER" id="PTHR24223">
    <property type="entry name" value="ATP-BINDING CASSETTE SUB-FAMILY C"/>
    <property type="match status" value="1"/>
</dbReference>
<evidence type="ECO:0000256" key="2">
    <source>
        <dbReference type="ARBA" id="ARBA00009726"/>
    </source>
</evidence>
<evidence type="ECO:0000256" key="8">
    <source>
        <dbReference type="ARBA" id="ARBA00022840"/>
    </source>
</evidence>
<evidence type="ECO:0000256" key="13">
    <source>
        <dbReference type="SAM" id="Phobius"/>
    </source>
</evidence>
<dbReference type="CDD" id="cd18603">
    <property type="entry name" value="ABC_6TM_MRP1_2_3_6_D2_like"/>
    <property type="match status" value="1"/>
</dbReference>
<dbReference type="InterPro" id="IPR003439">
    <property type="entry name" value="ABC_transporter-like_ATP-bd"/>
</dbReference>
<keyword evidence="17" id="KW-1185">Reference proteome</keyword>
<feature type="transmembrane region" description="Helical" evidence="13">
    <location>
        <begin position="1102"/>
        <end position="1128"/>
    </location>
</feature>
<comment type="caution">
    <text evidence="16">The sequence shown here is derived from an EMBL/GenBank/DDBJ whole genome shotgun (WGS) entry which is preliminary data.</text>
</comment>
<dbReference type="EMBL" id="ASGP02000004">
    <property type="protein sequence ID" value="KAH9511617.1"/>
    <property type="molecule type" value="Genomic_DNA"/>
</dbReference>
<dbReference type="FunFam" id="3.40.50.300:FF:000997">
    <property type="entry name" value="Multidrug resistance-associated protein 1"/>
    <property type="match status" value="1"/>
</dbReference>
<dbReference type="CDD" id="cd03250">
    <property type="entry name" value="ABCC_MRP_domain1"/>
    <property type="match status" value="1"/>
</dbReference>
<feature type="transmembrane region" description="Helical" evidence="13">
    <location>
        <begin position="1340"/>
        <end position="1358"/>
    </location>
</feature>
<dbReference type="InterPro" id="IPR027417">
    <property type="entry name" value="P-loop_NTPase"/>
</dbReference>
<reference evidence="16" key="2">
    <citation type="journal article" date="2022" name="Res Sq">
        <title>Comparative Genomics Reveals Insights into the Divergent Evolution of Astigmatic Mites and Household Pest Adaptations.</title>
        <authorList>
            <person name="Xiong Q."/>
            <person name="Wan A.T.-Y."/>
            <person name="Liu X.-Y."/>
            <person name="Fung C.S.-H."/>
            <person name="Xiao X."/>
            <person name="Malainual N."/>
            <person name="Hou J."/>
            <person name="Wang L."/>
            <person name="Wang M."/>
            <person name="Yang K."/>
            <person name="Cui Y."/>
            <person name="Leung E."/>
            <person name="Nong W."/>
            <person name="Shin S.-K."/>
            <person name="Au S."/>
            <person name="Jeong K.Y."/>
            <person name="Chew F.T."/>
            <person name="Hui J."/>
            <person name="Leung T.F."/>
            <person name="Tungtrongchitr A."/>
            <person name="Zhong N."/>
            <person name="Liu Z."/>
            <person name="Tsui S."/>
        </authorList>
    </citation>
    <scope>NUCLEOTIDE SEQUENCE</scope>
    <source>
        <strain evidence="16">Derf</strain>
        <tissue evidence="16">Whole organism</tissue>
    </source>
</reference>
<dbReference type="SUPFAM" id="SSF90123">
    <property type="entry name" value="ABC transporter transmembrane region"/>
    <property type="match status" value="2"/>
</dbReference>
<dbReference type="Pfam" id="PF00005">
    <property type="entry name" value="ABC_tran"/>
    <property type="match status" value="2"/>
</dbReference>
<evidence type="ECO:0000256" key="9">
    <source>
        <dbReference type="ARBA" id="ARBA00022989"/>
    </source>
</evidence>
<dbReference type="CDD" id="cd03244">
    <property type="entry name" value="ABCC_MRP_domain2"/>
    <property type="match status" value="1"/>
</dbReference>
<dbReference type="EC" id="7.6.2.3" evidence="11"/>
<dbReference type="InterPro" id="IPR017871">
    <property type="entry name" value="ABC_transporter-like_CS"/>
</dbReference>
<name>A0A922HZA3_DERFA</name>
<feature type="transmembrane region" description="Helical" evidence="13">
    <location>
        <begin position="637"/>
        <end position="667"/>
    </location>
</feature>
<dbReference type="FunFam" id="3.40.50.300:FF:000838">
    <property type="entry name" value="ABC multidrug transporter (Eurofung)"/>
    <property type="match status" value="1"/>
</dbReference>
<dbReference type="PROSITE" id="PS50929">
    <property type="entry name" value="ABC_TM1F"/>
    <property type="match status" value="2"/>
</dbReference>
<dbReference type="GO" id="GO:0000323">
    <property type="term" value="C:lytic vacuole"/>
    <property type="evidence" value="ECO:0007669"/>
    <property type="project" value="UniProtKB-ARBA"/>
</dbReference>
<evidence type="ECO:0000313" key="16">
    <source>
        <dbReference type="EMBL" id="KAH9511617.1"/>
    </source>
</evidence>
<evidence type="ECO:0000256" key="1">
    <source>
        <dbReference type="ARBA" id="ARBA00004128"/>
    </source>
</evidence>
<dbReference type="GO" id="GO:0016887">
    <property type="term" value="F:ATP hydrolysis activity"/>
    <property type="evidence" value="ECO:0007669"/>
    <property type="project" value="InterPro"/>
</dbReference>
<proteinExistence type="inferred from homology"/>
<dbReference type="Pfam" id="PF00664">
    <property type="entry name" value="ABC_membrane"/>
    <property type="match status" value="2"/>
</dbReference>
<sequence>MSKSSSSSSSSSARPFCLMNDGPNNNNSWWWSIIMDFFHLFIDDNNNRPSSIESIKQPSLPSSSALINSTIKNIFGSFESNSAIIMLNKTKTKTTTTTTTTMTMETSATSATKSIFSYGKTCTEDTIFVWLPFLLLLIGILIEFLWINGSSSNNKYRSINNQQQQQQQQQKQIKSPLSMTIFYMSKMLAASILYVISLARIIYWYLYADHNQLELKDPWSSVMADSIRALAWFIIILLSLFNHRNRILSSGSIFIFTILESLANIYTLVGIMIDLFSTELIVTELWMINNDSLMISFKLIYIASLLHFLLIECHSDLDSMKQKSPLLIGAKLLKYKLTNPECSASFLSKITFSWFGILVRQTWQRKSLHQEDLWLLSFENTTSSLLQTFRQTFDNYREHNGDKRKFNLMTILIRLYIKELIWIAGLKLIASIFLFINPIMLNRIITFLNPTNHEPYWRGFFYASIMFISPLLESLFTNQHEYHLNMITMRMKTCVTGIVYHKSLRLSQTAKQQFSTGEIVNLISVDTLRIVDLINNINTLWSAPLQISIGLYLVWQQLSYASLAGFSYMLLIIPINIMLTNKIRSLQLHLMQRKDERSKLMNEILDGIKVIKLNAWERYFEKKINHLRSLEMKQLKWIAYCNAFMTTFFSSSAIFVALFSFIAYTMISMDNVLDANRAFVSLSLFNIIRVPLTFLPMFFSFAGIAFVSIDRLNKYLNAPELIDYCETLSLSPTSTPEPSSSGTTVTTEENDFAIRIHDGNFNWIKDDPIPTINSVNLTVRRHSLIAIVGGVGCGKSSLLSAILGEMEKLSGQVKISGRIAYVPQEAWILNATIRDNILLNKKYDEKKYKKVLESCALQLDMAMFAAGDMTEVGEKGINLSGGQKQRISLARAVYSNSDIYLLDNPLSALDAHVSQHIYSHVIGPKGCLRNKTRILVTTKLSLLPEMDQIVYMSRGEIKDYGQFEQLIDTRGPFSEYVAEYFLDQQNGLETNLDQPDTEFINQMVVPKIQRVIERVQLSRSISLNRNISMNEQRYHSTIASQSVTINQSQSIARSQLQQQSIIESDEIFAENIQITQGRLIQAEEMAEGSVNMINYKIYMQTIGWCICFTVMITLLLSNIFQVMGSLWLTDWSNDSLLSPNELTKNLRIQRILVFTVLGIIEVFFTFLGTLEVCLGCVRASRILHNQMITRIIRAPMSFFDTTPLGRILNRFTRDIDVIDLRISINVRLFIMQIYRTFVAFGLIGFEAPIILAFMLPLTIGYYVLQKLFIQTSRQLKRIEAVSRSPMNNHLSETVNGATSIRAYGLMKKFTRGMLKRIDDNNQSYWLGFTASRWLAIRLEFISYSIVFLATLFAVLSRGSLSPGVAGLAISYSLNITAILNLLIRGYSELETNFVSVERIVEYLQTPKEKQMISNELARIPFDWPNKGEISFENYSTQYRPGLKLCLKRINLLIPGGSKVAIVGRTGSGKSSFSLALFCILEPVEGTIYIDNIDIRKITLETLRKSLTIVPQDPVIFTATLRENIDTLSQFSDEQCIQSLKDANMTEFLEKINYNLGYILTSGDNLSAGQRQLICLARALLKQSPVIVFDEATASVDHETDSHIHDTIFSQSFKTKTVFMIAHRLDRIMDYDYILVMDNGEIAEFDHPNRLVLDTDGQFYSLAKEAKII</sequence>
<keyword evidence="10 13" id="KW-0472">Membrane</keyword>
<organism evidence="16 17">
    <name type="scientific">Dermatophagoides farinae</name>
    <name type="common">American house dust mite</name>
    <dbReference type="NCBI Taxonomy" id="6954"/>
    <lineage>
        <taxon>Eukaryota</taxon>
        <taxon>Metazoa</taxon>
        <taxon>Ecdysozoa</taxon>
        <taxon>Arthropoda</taxon>
        <taxon>Chelicerata</taxon>
        <taxon>Arachnida</taxon>
        <taxon>Acari</taxon>
        <taxon>Acariformes</taxon>
        <taxon>Sarcoptiformes</taxon>
        <taxon>Astigmata</taxon>
        <taxon>Psoroptidia</taxon>
        <taxon>Analgoidea</taxon>
        <taxon>Pyroglyphidae</taxon>
        <taxon>Dermatophagoidinae</taxon>
        <taxon>Dermatophagoides</taxon>
    </lineage>
</organism>
<feature type="transmembrane region" description="Helical" evidence="13">
    <location>
        <begin position="253"/>
        <end position="273"/>
    </location>
</feature>
<feature type="transmembrane region" description="Helical" evidence="13">
    <location>
        <begin position="537"/>
        <end position="555"/>
    </location>
</feature>
<dbReference type="PROSITE" id="PS50893">
    <property type="entry name" value="ABC_TRANSPORTER_2"/>
    <property type="match status" value="2"/>
</dbReference>
<dbReference type="FunFam" id="1.20.1560.10:FF:000001">
    <property type="entry name" value="ATP-binding cassette subfamily C member 1"/>
    <property type="match status" value="1"/>
</dbReference>
<gene>
    <name evidence="16" type="ORF">DERF_010065</name>
</gene>
<dbReference type="SMART" id="SM00382">
    <property type="entry name" value="AAA"/>
    <property type="match status" value="2"/>
</dbReference>
<evidence type="ECO:0000256" key="4">
    <source>
        <dbReference type="ARBA" id="ARBA00022554"/>
    </source>
</evidence>
<feature type="transmembrane region" description="Helical" evidence="13">
    <location>
        <begin position="415"/>
        <end position="436"/>
    </location>
</feature>
<keyword evidence="9 13" id="KW-1133">Transmembrane helix</keyword>
<comment type="catalytic activity">
    <reaction evidence="12">
        <text>leukotriene C4(in) + ATP + H2O = leukotriene C4(out) + ADP + phosphate + H(+)</text>
        <dbReference type="Rhea" id="RHEA:38963"/>
        <dbReference type="ChEBI" id="CHEBI:15377"/>
        <dbReference type="ChEBI" id="CHEBI:15378"/>
        <dbReference type="ChEBI" id="CHEBI:30616"/>
        <dbReference type="ChEBI" id="CHEBI:43474"/>
        <dbReference type="ChEBI" id="CHEBI:57973"/>
        <dbReference type="ChEBI" id="CHEBI:456216"/>
    </reaction>
    <physiologicalReaction direction="left-to-right" evidence="12">
        <dbReference type="Rhea" id="RHEA:38964"/>
    </physiologicalReaction>
</comment>
<evidence type="ECO:0000256" key="12">
    <source>
        <dbReference type="ARBA" id="ARBA00047523"/>
    </source>
</evidence>
<evidence type="ECO:0000256" key="7">
    <source>
        <dbReference type="ARBA" id="ARBA00022741"/>
    </source>
</evidence>
<feature type="transmembrane region" description="Helical" evidence="13">
    <location>
        <begin position="561"/>
        <end position="579"/>
    </location>
</feature>
<keyword evidence="8" id="KW-0067">ATP-binding</keyword>
<dbReference type="GO" id="GO:0015431">
    <property type="term" value="F:ABC-type glutathione S-conjugate transporter activity"/>
    <property type="evidence" value="ECO:0007669"/>
    <property type="project" value="UniProtKB-EC"/>
</dbReference>
<feature type="transmembrane region" description="Helical" evidence="13">
    <location>
        <begin position="127"/>
        <end position="147"/>
    </location>
</feature>
<dbReference type="InterPro" id="IPR011527">
    <property type="entry name" value="ABC1_TM_dom"/>
</dbReference>
<dbReference type="InterPro" id="IPR050173">
    <property type="entry name" value="ABC_transporter_C-like"/>
</dbReference>
<evidence type="ECO:0000256" key="5">
    <source>
        <dbReference type="ARBA" id="ARBA00022692"/>
    </source>
</evidence>
<evidence type="ECO:0000256" key="11">
    <source>
        <dbReference type="ARBA" id="ARBA00024220"/>
    </source>
</evidence>
<dbReference type="Proteomes" id="UP000790347">
    <property type="component" value="Unassembled WGS sequence"/>
</dbReference>
<feature type="domain" description="ABC transmembrane type-1" evidence="15">
    <location>
        <begin position="1108"/>
        <end position="1391"/>
    </location>
</feature>
<evidence type="ECO:0000259" key="14">
    <source>
        <dbReference type="PROSITE" id="PS50893"/>
    </source>
</evidence>
<feature type="transmembrane region" description="Helical" evidence="13">
    <location>
        <begin position="293"/>
        <end position="311"/>
    </location>
</feature>
<keyword evidence="4" id="KW-0926">Vacuole</keyword>
<evidence type="ECO:0000256" key="6">
    <source>
        <dbReference type="ARBA" id="ARBA00022737"/>
    </source>
</evidence>
<keyword evidence="7" id="KW-0547">Nucleotide-binding</keyword>
<feature type="transmembrane region" description="Helical" evidence="13">
    <location>
        <begin position="687"/>
        <end position="709"/>
    </location>
</feature>
<evidence type="ECO:0000256" key="3">
    <source>
        <dbReference type="ARBA" id="ARBA00022448"/>
    </source>
</evidence>
<dbReference type="Gene3D" id="3.40.50.300">
    <property type="entry name" value="P-loop containing nucleotide triphosphate hydrolases"/>
    <property type="match status" value="2"/>
</dbReference>
<dbReference type="GO" id="GO:0005774">
    <property type="term" value="C:vacuolar membrane"/>
    <property type="evidence" value="ECO:0007669"/>
    <property type="project" value="UniProtKB-SubCell"/>
</dbReference>
<dbReference type="SUPFAM" id="SSF52540">
    <property type="entry name" value="P-loop containing nucleoside triphosphate hydrolases"/>
    <property type="match status" value="2"/>
</dbReference>
<dbReference type="PANTHER" id="PTHR24223:SF443">
    <property type="entry name" value="MULTIDRUG-RESISTANCE LIKE PROTEIN 1, ISOFORM I"/>
    <property type="match status" value="1"/>
</dbReference>
<feature type="domain" description="ABC transporter" evidence="14">
    <location>
        <begin position="754"/>
        <end position="979"/>
    </location>
</feature>
<feature type="transmembrane region" description="Helical" evidence="13">
    <location>
        <begin position="1364"/>
        <end position="1383"/>
    </location>
</feature>
<keyword evidence="5 13" id="KW-0812">Transmembrane</keyword>